<feature type="region of interest" description="Disordered" evidence="1">
    <location>
        <begin position="1"/>
        <end position="44"/>
    </location>
</feature>
<dbReference type="EMBL" id="JBBPBM010000218">
    <property type="protein sequence ID" value="KAK8500281.1"/>
    <property type="molecule type" value="Genomic_DNA"/>
</dbReference>
<accession>A0ABR2B1E1</accession>
<feature type="compositionally biased region" description="Basic and acidic residues" evidence="1">
    <location>
        <begin position="1"/>
        <end position="11"/>
    </location>
</feature>
<name>A0ABR2B1E1_9ROSI</name>
<evidence type="ECO:0000313" key="2">
    <source>
        <dbReference type="EMBL" id="KAK8500281.1"/>
    </source>
</evidence>
<gene>
    <name evidence="2" type="ORF">V6N12_068771</name>
</gene>
<reference evidence="2 3" key="1">
    <citation type="journal article" date="2024" name="G3 (Bethesda)">
        <title>Genome assembly of Hibiscus sabdariffa L. provides insights into metabolisms of medicinal natural products.</title>
        <authorList>
            <person name="Kim T."/>
        </authorList>
    </citation>
    <scope>NUCLEOTIDE SEQUENCE [LARGE SCALE GENOMIC DNA]</scope>
    <source>
        <strain evidence="2">TK-2024</strain>
        <tissue evidence="2">Old leaves</tissue>
    </source>
</reference>
<protein>
    <submittedName>
        <fullName evidence="2">Uncharacterized protein</fullName>
    </submittedName>
</protein>
<comment type="caution">
    <text evidence="2">The sequence shown here is derived from an EMBL/GenBank/DDBJ whole genome shotgun (WGS) entry which is preliminary data.</text>
</comment>
<organism evidence="2 3">
    <name type="scientific">Hibiscus sabdariffa</name>
    <name type="common">roselle</name>
    <dbReference type="NCBI Taxonomy" id="183260"/>
    <lineage>
        <taxon>Eukaryota</taxon>
        <taxon>Viridiplantae</taxon>
        <taxon>Streptophyta</taxon>
        <taxon>Embryophyta</taxon>
        <taxon>Tracheophyta</taxon>
        <taxon>Spermatophyta</taxon>
        <taxon>Magnoliopsida</taxon>
        <taxon>eudicotyledons</taxon>
        <taxon>Gunneridae</taxon>
        <taxon>Pentapetalae</taxon>
        <taxon>rosids</taxon>
        <taxon>malvids</taxon>
        <taxon>Malvales</taxon>
        <taxon>Malvaceae</taxon>
        <taxon>Malvoideae</taxon>
        <taxon>Hibiscus</taxon>
    </lineage>
</organism>
<dbReference type="Proteomes" id="UP001472677">
    <property type="component" value="Unassembled WGS sequence"/>
</dbReference>
<proteinExistence type="predicted"/>
<evidence type="ECO:0000256" key="1">
    <source>
        <dbReference type="SAM" id="MobiDB-lite"/>
    </source>
</evidence>
<keyword evidence="3" id="KW-1185">Reference proteome</keyword>
<evidence type="ECO:0000313" key="3">
    <source>
        <dbReference type="Proteomes" id="UP001472677"/>
    </source>
</evidence>
<sequence length="136" mass="14846">MLDKSSNEKSTDVGNPTKVLLENNRAKGFLEPPQDKTPMAEGCGDLNKGLSEWSLVQGVMSDPQMMAKEVSSCAAQVFDEKDLRQARSTSSSNIASEPTLGGDLRACDKQRELLDHCDMVMKHDIHSEACEASKES</sequence>